<dbReference type="InterPro" id="IPR029044">
    <property type="entry name" value="Nucleotide-diphossugar_trans"/>
</dbReference>
<dbReference type="SUPFAM" id="SSF53448">
    <property type="entry name" value="Nucleotide-diphospho-sugar transferases"/>
    <property type="match status" value="1"/>
</dbReference>
<gene>
    <name evidence="1" type="ORF">AAND1436_LOCUS12312</name>
</gene>
<organism evidence="1">
    <name type="scientific">Alexandrium andersonii</name>
    <dbReference type="NCBI Taxonomy" id="327968"/>
    <lineage>
        <taxon>Eukaryota</taxon>
        <taxon>Sar</taxon>
        <taxon>Alveolata</taxon>
        <taxon>Dinophyceae</taxon>
        <taxon>Gonyaulacales</taxon>
        <taxon>Pyrocystaceae</taxon>
        <taxon>Alexandrium</taxon>
    </lineage>
</organism>
<dbReference type="Gene3D" id="3.90.550.10">
    <property type="entry name" value="Spore Coat Polysaccharide Biosynthesis Protein SpsA, Chain A"/>
    <property type="match status" value="1"/>
</dbReference>
<reference evidence="1" key="1">
    <citation type="submission" date="2021-01" db="EMBL/GenBank/DDBJ databases">
        <authorList>
            <person name="Corre E."/>
            <person name="Pelletier E."/>
            <person name="Niang G."/>
            <person name="Scheremetjew M."/>
            <person name="Finn R."/>
            <person name="Kale V."/>
            <person name="Holt S."/>
            <person name="Cochrane G."/>
            <person name="Meng A."/>
            <person name="Brown T."/>
            <person name="Cohen L."/>
        </authorList>
    </citation>
    <scope>NUCLEOTIDE SEQUENCE</scope>
    <source>
        <strain evidence="1">CCMP2222</strain>
    </source>
</reference>
<proteinExistence type="predicted"/>
<evidence type="ECO:0000313" key="1">
    <source>
        <dbReference type="EMBL" id="CAD9402681.1"/>
    </source>
</evidence>
<sequence length="211" mass="23248">MAKQIAADDKILWLIVDKGHERGDDNVKELIKRLDLPQRSAYFYGNGAERGFDLAFQHIRRNSITGTVYLADADHAHHPSLWEVLRRRRDGDVGLLPVGVGDRSAAAWKSVPPLSGVAFGAERLHGKEPRSWGKEFIESLYPPEEVRDKIFKGEQPPAPYSCLPGPCSAKEVLLTVPASGQNELPAAWPQPGLLDSCVDIPGERSVEVVPL</sequence>
<dbReference type="EMBL" id="HBGQ01024997">
    <property type="protein sequence ID" value="CAD9402681.1"/>
    <property type="molecule type" value="Transcribed_RNA"/>
</dbReference>
<protein>
    <submittedName>
        <fullName evidence="1">Uncharacterized protein</fullName>
    </submittedName>
</protein>
<dbReference type="AlphaFoldDB" id="A0A7S2FLQ0"/>
<accession>A0A7S2FLQ0</accession>
<name>A0A7S2FLQ0_9DINO</name>